<gene>
    <name evidence="3" type="ORF">DS843_24455</name>
</gene>
<name>A0A9W7KRA0_9PROT</name>
<dbReference type="Pfam" id="PF00589">
    <property type="entry name" value="Phage_integrase"/>
    <property type="match status" value="1"/>
</dbReference>
<keyword evidence="1" id="KW-0233">DNA recombination</keyword>
<evidence type="ECO:0000313" key="4">
    <source>
        <dbReference type="Proteomes" id="UP000480854"/>
    </source>
</evidence>
<dbReference type="EMBL" id="QOKW01000026">
    <property type="protein sequence ID" value="KAA0677180.1"/>
    <property type="molecule type" value="Genomic_DNA"/>
</dbReference>
<feature type="domain" description="Tyr recombinase" evidence="2">
    <location>
        <begin position="1"/>
        <end position="67"/>
    </location>
</feature>
<evidence type="ECO:0000259" key="2">
    <source>
        <dbReference type="PROSITE" id="PS51898"/>
    </source>
</evidence>
<organism evidence="3 4">
    <name type="scientific">Roseomonas genomospecies 6</name>
    <dbReference type="NCBI Taxonomy" id="214106"/>
    <lineage>
        <taxon>Bacteria</taxon>
        <taxon>Pseudomonadati</taxon>
        <taxon>Pseudomonadota</taxon>
        <taxon>Alphaproteobacteria</taxon>
        <taxon>Acetobacterales</taxon>
        <taxon>Roseomonadaceae</taxon>
        <taxon>Roseomonas</taxon>
    </lineage>
</organism>
<dbReference type="OrthoDB" id="9801717at2"/>
<comment type="caution">
    <text evidence="3">The sequence shown here is derived from an EMBL/GenBank/DDBJ whole genome shotgun (WGS) entry which is preliminary data.</text>
</comment>
<keyword evidence="4" id="KW-1185">Reference proteome</keyword>
<dbReference type="Gene3D" id="1.10.443.10">
    <property type="entry name" value="Intergrase catalytic core"/>
    <property type="match status" value="1"/>
</dbReference>
<sequence length="75" mass="8322">MNLTSLPCGAPRTTQFVRSLLRETAATRLLENELDIRFVQRLLRHQSIFTTEIYTAVTDTRLKAACGAKGGTSPL</sequence>
<dbReference type="AlphaFoldDB" id="A0A9W7KRA0"/>
<dbReference type="GO" id="GO:0006310">
    <property type="term" value="P:DNA recombination"/>
    <property type="evidence" value="ECO:0007669"/>
    <property type="project" value="UniProtKB-KW"/>
</dbReference>
<dbReference type="Proteomes" id="UP000480854">
    <property type="component" value="Unassembled WGS sequence"/>
</dbReference>
<protein>
    <recommendedName>
        <fullName evidence="2">Tyr recombinase domain-containing protein</fullName>
    </recommendedName>
</protein>
<proteinExistence type="predicted"/>
<evidence type="ECO:0000256" key="1">
    <source>
        <dbReference type="ARBA" id="ARBA00023172"/>
    </source>
</evidence>
<dbReference type="InterPro" id="IPR002104">
    <property type="entry name" value="Integrase_catalytic"/>
</dbReference>
<dbReference type="GO" id="GO:0003677">
    <property type="term" value="F:DNA binding"/>
    <property type="evidence" value="ECO:0007669"/>
    <property type="project" value="InterPro"/>
</dbReference>
<evidence type="ECO:0000313" key="3">
    <source>
        <dbReference type="EMBL" id="KAA0677180.1"/>
    </source>
</evidence>
<dbReference type="PROSITE" id="PS51898">
    <property type="entry name" value="TYR_RECOMBINASE"/>
    <property type="match status" value="1"/>
</dbReference>
<accession>A0A9W7KRA0</accession>
<reference evidence="3 4" key="1">
    <citation type="submission" date="2018-07" db="EMBL/GenBank/DDBJ databases">
        <title>Genome sequence of Azospirillum sp. ATCC 49961.</title>
        <authorList>
            <person name="Sant'Anna F.H."/>
            <person name="Baldani J.I."/>
            <person name="Zilli J.E."/>
            <person name="Reis V.M."/>
            <person name="Hartmann A."/>
            <person name="Cruz L."/>
            <person name="de Souza E.M."/>
            <person name="de Oliveira Pedrosa F."/>
            <person name="Passaglia L.M.P."/>
        </authorList>
    </citation>
    <scope>NUCLEOTIDE SEQUENCE [LARGE SCALE GENOMIC DNA]</scope>
    <source>
        <strain evidence="3 4">ATCC 49961</strain>
    </source>
</reference>
<dbReference type="InterPro" id="IPR011010">
    <property type="entry name" value="DNA_brk_join_enz"/>
</dbReference>
<dbReference type="InterPro" id="IPR013762">
    <property type="entry name" value="Integrase-like_cat_sf"/>
</dbReference>
<dbReference type="GO" id="GO:0015074">
    <property type="term" value="P:DNA integration"/>
    <property type="evidence" value="ECO:0007669"/>
    <property type="project" value="InterPro"/>
</dbReference>
<dbReference type="SUPFAM" id="SSF56349">
    <property type="entry name" value="DNA breaking-rejoining enzymes"/>
    <property type="match status" value="1"/>
</dbReference>